<comment type="subcellular location">
    <subcellularLocation>
        <location evidence="1">Cell inner membrane</location>
        <topology evidence="1">Single-pass membrane protein</topology>
    </subcellularLocation>
</comment>
<evidence type="ECO:0000256" key="10">
    <source>
        <dbReference type="ARBA" id="ARBA00035657"/>
    </source>
</evidence>
<evidence type="ECO:0000256" key="1">
    <source>
        <dbReference type="ARBA" id="ARBA00004377"/>
    </source>
</evidence>
<keyword evidence="5 14" id="KW-0812">Transmembrane</keyword>
<gene>
    <name evidence="15" type="ORF">EYC98_16395</name>
</gene>
<keyword evidence="16" id="KW-1185">Reference proteome</keyword>
<evidence type="ECO:0000256" key="13">
    <source>
        <dbReference type="SAM" id="MobiDB-lite"/>
    </source>
</evidence>
<evidence type="ECO:0000256" key="7">
    <source>
        <dbReference type="ARBA" id="ARBA00022989"/>
    </source>
</evidence>
<evidence type="ECO:0000256" key="4">
    <source>
        <dbReference type="ARBA" id="ARBA00022618"/>
    </source>
</evidence>
<evidence type="ECO:0000256" key="2">
    <source>
        <dbReference type="ARBA" id="ARBA00022475"/>
    </source>
</evidence>
<dbReference type="Pfam" id="PF06295">
    <property type="entry name" value="ZapG-like"/>
    <property type="match status" value="1"/>
</dbReference>
<keyword evidence="2" id="KW-1003">Cell membrane</keyword>
<sequence>MRGILDESIALQVLPIALKRSTHIRSANCSSGGDAHFNQRAFSWQRCAATIPQLHLSGYNPHHHLRAVNGETSVYSDNTLILAIIIALLLGLGVGAFVSRRLSPDTKRQRELERNLERALEQQRNYQLEVSEHFADTGKLLGTLAQSYRNVHNHLAEGADRLTGAEQGPQLTPLPDFSIDNQTATPVTEASQPPLDYAPKISPHEPGMLNEEFGLDKIEPEPIPEPVIDTQPIAAAKL</sequence>
<evidence type="ECO:0000313" key="16">
    <source>
        <dbReference type="Proteomes" id="UP001143362"/>
    </source>
</evidence>
<evidence type="ECO:0000256" key="8">
    <source>
        <dbReference type="ARBA" id="ARBA00023136"/>
    </source>
</evidence>
<comment type="caution">
    <text evidence="15">The sequence shown here is derived from an EMBL/GenBank/DDBJ whole genome shotgun (WGS) entry which is preliminary data.</text>
</comment>
<dbReference type="PANTHER" id="PTHR39579">
    <property type="entry name" value="INNER MEMBRANE PROTEIN YHCB"/>
    <property type="match status" value="1"/>
</dbReference>
<organism evidence="15 16">
    <name type="scientific">Candidatus Litorirhabdus singularis</name>
    <dbReference type="NCBI Taxonomy" id="2518993"/>
    <lineage>
        <taxon>Bacteria</taxon>
        <taxon>Pseudomonadati</taxon>
        <taxon>Pseudomonadota</taxon>
        <taxon>Gammaproteobacteria</taxon>
        <taxon>Cellvibrionales</taxon>
        <taxon>Halieaceae</taxon>
        <taxon>Candidatus Litorirhabdus</taxon>
    </lineage>
</organism>
<evidence type="ECO:0000256" key="3">
    <source>
        <dbReference type="ARBA" id="ARBA00022519"/>
    </source>
</evidence>
<evidence type="ECO:0000256" key="9">
    <source>
        <dbReference type="ARBA" id="ARBA00023306"/>
    </source>
</evidence>
<keyword evidence="6" id="KW-0133">Cell shape</keyword>
<feature type="transmembrane region" description="Helical" evidence="14">
    <location>
        <begin position="80"/>
        <end position="98"/>
    </location>
</feature>
<keyword evidence="9" id="KW-0131">Cell cycle</keyword>
<keyword evidence="8 14" id="KW-0472">Membrane</keyword>
<evidence type="ECO:0000256" key="14">
    <source>
        <dbReference type="SAM" id="Phobius"/>
    </source>
</evidence>
<dbReference type="InterPro" id="IPR009386">
    <property type="entry name" value="ZapG-like"/>
</dbReference>
<evidence type="ECO:0000256" key="5">
    <source>
        <dbReference type="ARBA" id="ARBA00022692"/>
    </source>
</evidence>
<evidence type="ECO:0000256" key="6">
    <source>
        <dbReference type="ARBA" id="ARBA00022960"/>
    </source>
</evidence>
<keyword evidence="7 14" id="KW-1133">Transmembrane helix</keyword>
<evidence type="ECO:0000313" key="15">
    <source>
        <dbReference type="EMBL" id="MCX2982445.1"/>
    </source>
</evidence>
<evidence type="ECO:0000256" key="12">
    <source>
        <dbReference type="ARBA" id="ARBA00035727"/>
    </source>
</evidence>
<name>A0ABT3TKZ5_9GAMM</name>
<comment type="similarity">
    <text evidence="10">Belongs to the ZapG family.</text>
</comment>
<accession>A0ABT3TKZ5</accession>
<protein>
    <recommendedName>
        <fullName evidence="11">Z-ring associated protein G</fullName>
    </recommendedName>
    <alternativeName>
        <fullName evidence="12">Cell division protein ZapG</fullName>
    </alternativeName>
</protein>
<evidence type="ECO:0000256" key="11">
    <source>
        <dbReference type="ARBA" id="ARBA00035703"/>
    </source>
</evidence>
<keyword evidence="4" id="KW-0132">Cell division</keyword>
<dbReference type="PANTHER" id="PTHR39579:SF1">
    <property type="entry name" value="INNER MEMBRANE PROTEIN YHCB"/>
    <property type="match status" value="1"/>
</dbReference>
<reference evidence="15" key="1">
    <citation type="submission" date="2019-02" db="EMBL/GenBank/DDBJ databases">
        <authorList>
            <person name="Li S.-H."/>
        </authorList>
    </citation>
    <scope>NUCLEOTIDE SEQUENCE</scope>
    <source>
        <strain evidence="15">IMCC14734</strain>
    </source>
</reference>
<dbReference type="Proteomes" id="UP001143362">
    <property type="component" value="Unassembled WGS sequence"/>
</dbReference>
<dbReference type="EMBL" id="SHNN01000003">
    <property type="protein sequence ID" value="MCX2982445.1"/>
    <property type="molecule type" value="Genomic_DNA"/>
</dbReference>
<feature type="region of interest" description="Disordered" evidence="13">
    <location>
        <begin position="186"/>
        <end position="238"/>
    </location>
</feature>
<keyword evidence="3" id="KW-0997">Cell inner membrane</keyword>
<proteinExistence type="inferred from homology"/>